<keyword evidence="8" id="KW-0539">Nucleus</keyword>
<keyword evidence="8" id="KW-0227">DNA damage</keyword>
<dbReference type="InterPro" id="IPR014883">
    <property type="entry name" value="VRR_NUC"/>
</dbReference>
<evidence type="ECO:0000256" key="9">
    <source>
        <dbReference type="SAM" id="MobiDB-lite"/>
    </source>
</evidence>
<feature type="region of interest" description="Disordered" evidence="9">
    <location>
        <begin position="120"/>
        <end position="139"/>
    </location>
</feature>
<dbReference type="PANTHER" id="PTHR15749:SF4">
    <property type="entry name" value="FANCONI-ASSOCIATED NUCLEASE 1"/>
    <property type="match status" value="1"/>
</dbReference>
<evidence type="ECO:0000313" key="11">
    <source>
        <dbReference type="Proteomes" id="UP000695000"/>
    </source>
</evidence>
<dbReference type="CDD" id="cd22326">
    <property type="entry name" value="FAN1-like"/>
    <property type="match status" value="1"/>
</dbReference>
<keyword evidence="7 8" id="KW-0464">Manganese</keyword>
<evidence type="ECO:0000256" key="6">
    <source>
        <dbReference type="ARBA" id="ARBA00022842"/>
    </source>
</evidence>
<evidence type="ECO:0000256" key="4">
    <source>
        <dbReference type="ARBA" id="ARBA00022723"/>
    </source>
</evidence>
<comment type="similarity">
    <text evidence="2 8">Belongs to the FAN1 family.</text>
</comment>
<dbReference type="Pfam" id="PF08774">
    <property type="entry name" value="VRR_NUC"/>
    <property type="match status" value="1"/>
</dbReference>
<keyword evidence="5 8" id="KW-0378">Hydrolase</keyword>
<feature type="region of interest" description="Disordered" evidence="9">
    <location>
        <begin position="164"/>
        <end position="185"/>
    </location>
</feature>
<keyword evidence="3 8" id="KW-0540">Nuclease</keyword>
<keyword evidence="4 8" id="KW-0479">Metal-binding</keyword>
<protein>
    <recommendedName>
        <fullName evidence="8">Fanconi-associated nuclease</fullName>
        <ecNumber evidence="8">3.1.4.1</ecNumber>
    </recommendedName>
</protein>
<proteinExistence type="inferred from homology"/>
<comment type="subcellular location">
    <subcellularLocation>
        <location evidence="8">Nucleus</location>
    </subcellularLocation>
</comment>
<evidence type="ECO:0000256" key="1">
    <source>
        <dbReference type="ARBA" id="ARBA00000983"/>
    </source>
</evidence>
<comment type="cofactor">
    <cofactor evidence="8">
        <name>Mg(2+)</name>
        <dbReference type="ChEBI" id="CHEBI:18420"/>
    </cofactor>
    <cofactor evidence="8">
        <name>Mn(2+)</name>
        <dbReference type="ChEBI" id="CHEBI:29035"/>
    </cofactor>
</comment>
<dbReference type="InterPro" id="IPR033315">
    <property type="entry name" value="Fan1-like"/>
</dbReference>
<comment type="catalytic activity">
    <reaction evidence="1 8">
        <text>Hydrolytically removes 5'-nucleotides successively from the 3'-hydroxy termini of 3'-hydroxy-terminated oligonucleotides.</text>
        <dbReference type="EC" id="3.1.4.1"/>
    </reaction>
</comment>
<dbReference type="PANTHER" id="PTHR15749">
    <property type="entry name" value="FANCONI-ASSOCIATED NUCLEASE 1"/>
    <property type="match status" value="1"/>
</dbReference>
<dbReference type="EC" id="3.1.4.1" evidence="8"/>
<evidence type="ECO:0000256" key="7">
    <source>
        <dbReference type="ARBA" id="ARBA00023211"/>
    </source>
</evidence>
<evidence type="ECO:0000313" key="12">
    <source>
        <dbReference type="RefSeq" id="XP_017769224.1"/>
    </source>
</evidence>
<keyword evidence="8" id="KW-0234">DNA repair</keyword>
<dbReference type="InterPro" id="IPR011856">
    <property type="entry name" value="tRNA_endonuc-like_dom_sf"/>
</dbReference>
<evidence type="ECO:0000256" key="5">
    <source>
        <dbReference type="ARBA" id="ARBA00022801"/>
    </source>
</evidence>
<evidence type="ECO:0000256" key="3">
    <source>
        <dbReference type="ARBA" id="ARBA00022722"/>
    </source>
</evidence>
<keyword evidence="6 8" id="KW-0460">Magnesium</keyword>
<gene>
    <name evidence="12" type="primary">LOC108557284</name>
</gene>
<dbReference type="SMART" id="SM00990">
    <property type="entry name" value="VRR_NUC"/>
    <property type="match status" value="1"/>
</dbReference>
<evidence type="ECO:0000259" key="10">
    <source>
        <dbReference type="SMART" id="SM00990"/>
    </source>
</evidence>
<dbReference type="InterPro" id="IPR049126">
    <property type="entry name" value="FAN1-like_TPR"/>
</dbReference>
<name>A0ABM1M3S4_NICVS</name>
<dbReference type="InterPro" id="IPR049132">
    <property type="entry name" value="FAN1-like_euk"/>
</dbReference>
<dbReference type="Gene3D" id="3.40.1350.10">
    <property type="match status" value="1"/>
</dbReference>
<feature type="region of interest" description="Disordered" evidence="9">
    <location>
        <begin position="24"/>
        <end position="47"/>
    </location>
</feature>
<evidence type="ECO:0000256" key="8">
    <source>
        <dbReference type="RuleBase" id="RU365033"/>
    </source>
</evidence>
<sequence>MQGREKTHVQKKISDFFNVSKLSPPTADVRAPKSVKRKQKNTQVQNSEQRLLANELKCKIEKKTNEDVKCLAVNKTKNLKQFEKVQFERSVPKVISKNMDNFNFSNYVSSLNNDTNVKRNATTSLSTTPPKKVKQDVESNEEINCKQHETSELEFEGPDVITSIKEEPNDDVGNNETTSDTGNENDDIVCVSEYIDSMQKNEDYKNRLMKTEKCDEALEFKSEFVDKFQTLLYDSSKKSYLQKIMLYVIEHFYLYNLLYNGEIQLLHVFFSLPDDYQFFCYKLFTRQSKWQNILKFLNDIKMPQDKTTCYMITTLSEKGIVTTDYTTENFYTLLDLLTVEDLKTMHKDFKIKHMKRMTKNQLIWSILNYCKSQTTLTSDQSSILREKIGPCIQLTHGFHTVLFRLHLLYSFTNKDLNSTFKLQQFMDKINNADIILPSYTVHAEKIFDKESFAMYSSAWEYYQDYEKYSEKKKSKVEILLEIGKLVYSNFQEIVKTEARNNFLDRFNSGYIYIALLSRFCSDFPKEHDIILPILKSLLDQNKYCHHKRGNWYGQIATIYTKHFIDIDKAAQYLLEGLNCTYINDIQIEDLWIKANALIKRKKNRASEALCTRLAQLLPSKSPKIPSIQIFGTAVSNFGPGHKAIYSYETEDATVVGSVEEFTINHYASQGYRAIHCEGSLMVTIYIILFWDIIYEINVPQTFVSEIQTLPLDFFTPDFYTNRKSAIDKRLQDIAENWTFNQLTEFMYEHLKLHSNHYTGLCSLEILSNTEIIFDAMVCLGRKALSMICGRLAISFKEHRSGMPDLFVWTRDTGKCKFVEVKGHGDRIASNQSVWMKYLLNLGIDVEVCHVNSKGTKRANPMTPDN</sequence>
<dbReference type="Pfam" id="PF21170">
    <property type="entry name" value="FAN1_TPR"/>
    <property type="match status" value="1"/>
</dbReference>
<dbReference type="GeneID" id="108557284"/>
<feature type="compositionally biased region" description="Polar residues" evidence="9">
    <location>
        <begin position="172"/>
        <end position="182"/>
    </location>
</feature>
<organism evidence="11 12">
    <name type="scientific">Nicrophorus vespilloides</name>
    <name type="common">Boreal carrion beetle</name>
    <dbReference type="NCBI Taxonomy" id="110193"/>
    <lineage>
        <taxon>Eukaryota</taxon>
        <taxon>Metazoa</taxon>
        <taxon>Ecdysozoa</taxon>
        <taxon>Arthropoda</taxon>
        <taxon>Hexapoda</taxon>
        <taxon>Insecta</taxon>
        <taxon>Pterygota</taxon>
        <taxon>Neoptera</taxon>
        <taxon>Endopterygota</taxon>
        <taxon>Coleoptera</taxon>
        <taxon>Polyphaga</taxon>
        <taxon>Staphyliniformia</taxon>
        <taxon>Silphidae</taxon>
        <taxon>Nicrophorinae</taxon>
        <taxon>Nicrophorus</taxon>
    </lineage>
</organism>
<dbReference type="Proteomes" id="UP000695000">
    <property type="component" value="Unplaced"/>
</dbReference>
<dbReference type="RefSeq" id="XP_017769224.1">
    <property type="nucleotide sequence ID" value="XM_017913735.1"/>
</dbReference>
<keyword evidence="11" id="KW-1185">Reference proteome</keyword>
<evidence type="ECO:0000256" key="2">
    <source>
        <dbReference type="ARBA" id="ARBA00005533"/>
    </source>
</evidence>
<feature type="domain" description="VRR-NUC" evidence="10">
    <location>
        <begin position="766"/>
        <end position="852"/>
    </location>
</feature>
<comment type="function">
    <text evidence="8">Nuclease required for the repair of DNA interstrand cross-links (ICL). Acts as a 5'-3' exonuclease that anchors at a cut end of DNA and cleaves DNA successively at every third nucleotide, allowing to excise an ICL from one strand through flanking incisions.</text>
</comment>
<accession>A0ABM1M3S4</accession>
<reference evidence="12" key="1">
    <citation type="submission" date="2025-08" db="UniProtKB">
        <authorList>
            <consortium name="RefSeq"/>
        </authorList>
    </citation>
    <scope>IDENTIFICATION</scope>
    <source>
        <tissue evidence="12">Whole Larva</tissue>
    </source>
</reference>
<feature type="compositionally biased region" description="Polar residues" evidence="9">
    <location>
        <begin position="120"/>
        <end position="129"/>
    </location>
</feature>